<dbReference type="EMBL" id="JBHMAX010000007">
    <property type="protein sequence ID" value="MFB9731077.1"/>
    <property type="molecule type" value="Genomic_DNA"/>
</dbReference>
<evidence type="ECO:0000313" key="1">
    <source>
        <dbReference type="EMBL" id="MFB9731077.1"/>
    </source>
</evidence>
<accession>A0ABV5UZU8</accession>
<evidence type="ECO:0000313" key="2">
    <source>
        <dbReference type="Proteomes" id="UP001589613"/>
    </source>
</evidence>
<organism evidence="1 2">
    <name type="scientific">Ornithinimicrobium kibberense</name>
    <dbReference type="NCBI Taxonomy" id="282060"/>
    <lineage>
        <taxon>Bacteria</taxon>
        <taxon>Bacillati</taxon>
        <taxon>Actinomycetota</taxon>
        <taxon>Actinomycetes</taxon>
        <taxon>Micrococcales</taxon>
        <taxon>Ornithinimicrobiaceae</taxon>
        <taxon>Ornithinimicrobium</taxon>
    </lineage>
</organism>
<protein>
    <submittedName>
        <fullName evidence="1">Pilus assembly protein</fullName>
    </submittedName>
</protein>
<keyword evidence="2" id="KW-1185">Reference proteome</keyword>
<name>A0ABV5UZU8_9MICO</name>
<gene>
    <name evidence="1" type="ORF">ACFFN0_03360</name>
</gene>
<proteinExistence type="predicted"/>
<reference evidence="1 2" key="1">
    <citation type="submission" date="2024-09" db="EMBL/GenBank/DDBJ databases">
        <authorList>
            <person name="Sun Q."/>
            <person name="Mori K."/>
        </authorList>
    </citation>
    <scope>NUCLEOTIDE SEQUENCE [LARGE SCALE GENOMIC DNA]</scope>
    <source>
        <strain evidence="1 2">JCM 12763</strain>
    </source>
</reference>
<dbReference type="Proteomes" id="UP001589613">
    <property type="component" value="Unassembled WGS sequence"/>
</dbReference>
<dbReference type="RefSeq" id="WP_141337755.1">
    <property type="nucleotide sequence ID" value="NZ_JBHMAX010000007.1"/>
</dbReference>
<comment type="caution">
    <text evidence="1">The sequence shown here is derived from an EMBL/GenBank/DDBJ whole genome shotgun (WGS) entry which is preliminary data.</text>
</comment>
<sequence>MTVEVAFLLVLLVVPLFYLVGTVGRVQAGAYAVTAGAREAGRSYVTADSVDEAAGRAEAAAGLVAQAHGFAPGDLRLGLACGGPGCLEPGGAVVVDAVVEVPLPLVPDFMIGRVPSTVRLTARHTEPVDEFRTRG</sequence>